<dbReference type="AlphaFoldDB" id="A0A430J7K1"/>
<protein>
    <recommendedName>
        <fullName evidence="1">Mannosylglycerate hydrolase MGH1-like glycoside hydrolase domain-containing protein</fullName>
    </recommendedName>
</protein>
<dbReference type="EMBL" id="RXHU01000082">
    <property type="protein sequence ID" value="RTE05539.1"/>
    <property type="molecule type" value="Genomic_DNA"/>
</dbReference>
<dbReference type="OrthoDB" id="7936679at2"/>
<keyword evidence="3" id="KW-1185">Reference proteome</keyword>
<evidence type="ECO:0000259" key="1">
    <source>
        <dbReference type="Pfam" id="PF22422"/>
    </source>
</evidence>
<reference evidence="2 3" key="1">
    <citation type="submission" date="2018-12" db="EMBL/GenBank/DDBJ databases">
        <title>Bacillus ochoae sp. nov., Paenibacillus whitsoniae sp. nov., Paenibacillus spiritus sp. nov. Isolated from the Mars Exploration Rover during spacecraft assembly.</title>
        <authorList>
            <person name="Seuylemezian A."/>
            <person name="Vaishampayan P."/>
        </authorList>
    </citation>
    <scope>NUCLEOTIDE SEQUENCE [LARGE SCALE GENOMIC DNA]</scope>
    <source>
        <strain evidence="2 3">MER 54</strain>
    </source>
</reference>
<dbReference type="InterPro" id="IPR054491">
    <property type="entry name" value="MGH1-like_GH"/>
</dbReference>
<evidence type="ECO:0000313" key="3">
    <source>
        <dbReference type="Proteomes" id="UP000276128"/>
    </source>
</evidence>
<dbReference type="Gene3D" id="1.50.10.10">
    <property type="match status" value="1"/>
</dbReference>
<organism evidence="2 3">
    <name type="scientific">Paenibacillus whitsoniae</name>
    <dbReference type="NCBI Taxonomy" id="2496558"/>
    <lineage>
        <taxon>Bacteria</taxon>
        <taxon>Bacillati</taxon>
        <taxon>Bacillota</taxon>
        <taxon>Bacilli</taxon>
        <taxon>Bacillales</taxon>
        <taxon>Paenibacillaceae</taxon>
        <taxon>Paenibacillus</taxon>
    </lineage>
</organism>
<comment type="caution">
    <text evidence="2">The sequence shown here is derived from an EMBL/GenBank/DDBJ whole genome shotgun (WGS) entry which is preliminary data.</text>
</comment>
<gene>
    <name evidence="2" type="ORF">EJQ19_24800</name>
</gene>
<dbReference type="Pfam" id="PF22422">
    <property type="entry name" value="MGH1-like_GH"/>
    <property type="match status" value="1"/>
</dbReference>
<evidence type="ECO:0000313" key="2">
    <source>
        <dbReference type="EMBL" id="RTE05539.1"/>
    </source>
</evidence>
<accession>A0A430J7K1</accession>
<feature type="domain" description="Mannosylglycerate hydrolase MGH1-like glycoside hydrolase" evidence="1">
    <location>
        <begin position="102"/>
        <end position="398"/>
    </location>
</feature>
<dbReference type="GO" id="GO:0005975">
    <property type="term" value="P:carbohydrate metabolic process"/>
    <property type="evidence" value="ECO:0007669"/>
    <property type="project" value="InterPro"/>
</dbReference>
<name>A0A430J7K1_9BACL</name>
<dbReference type="InterPro" id="IPR008928">
    <property type="entry name" value="6-hairpin_glycosidase_sf"/>
</dbReference>
<sequence>MGCSEAASAAGKPSDAEVLAEWERSGVRFAASSGRLEQVHDAARRRLLDCIVPTLDLGPILQEGGVYRGCWLESTGTINSELLARFVPSVAANTYLGFAKLQREDGLLPYKITEHGPVFRQIQLVTPLARSAWGYYLLHGKPQAFLRSMYDALAGFDRWLAEWRDTRGTGCVEAFCTFDTGHDGSPRFWHVPDTPHLGDPQRVDPHSPVLPFLAPDMTAHVYCQRLILAKMAEALGEPEESASAWRAKAEQTLDSLFRHCYDEEDAFFYDRDRQGELVRVQSDVLLRVLACEVGDRAFFDEALRRYLLCTRKFFTKYPFPSIAMDDPRFNPNSNYNSWAGPTNFLSIIRTAHAFEHHHRYVELTWVMQPLLSAMSRMTRFSQTLCPWTGEEGYTEAYSPAILGVLDYVERLCGILPVADEKGSLWFTGLVPYAMDHGTEVAEETAYSRNVDGAVFELFNTREGSEICRNGETWVRFPYGLRVVTDRKGGLLGVIGMVSVPVTGTVSYEGREIPVTVKGNEWLAFENGIFVSKRDIGVVYPTY</sequence>
<dbReference type="InterPro" id="IPR012341">
    <property type="entry name" value="6hp_glycosidase-like_sf"/>
</dbReference>
<dbReference type="Proteomes" id="UP000276128">
    <property type="component" value="Unassembled WGS sequence"/>
</dbReference>
<proteinExistence type="predicted"/>
<dbReference type="SUPFAM" id="SSF48208">
    <property type="entry name" value="Six-hairpin glycosidases"/>
    <property type="match status" value="1"/>
</dbReference>